<dbReference type="RefSeq" id="WP_119874694.1">
    <property type="nucleotide sequence ID" value="NZ_QZDH01000059.1"/>
</dbReference>
<dbReference type="AlphaFoldDB" id="A0A419ARV6"/>
<proteinExistence type="predicted"/>
<name>A0A419ARV6_PECCA</name>
<sequence length="199" mass="23725">MSDDNLAEDVYFKMVCDFLRDNNKWYLKRFGYAACELWLCSEICNILNFDHDLSFNNTEEDKICFNEDKKRDLTVYKSSSDKILSHIEVKLLYPAYTRSKRRKKMYELEKNLSRDIAKPGDSGWIFMIWTSANHKHYIDRNIFFDESISDITEYINKSHMPYAVSQLDVINVFDDEFDWRKGKKRLTVKAIAINHVVEK</sequence>
<dbReference type="EMBL" id="QZDH01000059">
    <property type="protein sequence ID" value="RJL48110.1"/>
    <property type="molecule type" value="Genomic_DNA"/>
</dbReference>
<gene>
    <name evidence="1" type="ORF">D5071_18635</name>
</gene>
<accession>A0A419ARV6</accession>
<comment type="caution">
    <text evidence="1">The sequence shown here is derived from an EMBL/GenBank/DDBJ whole genome shotgun (WGS) entry which is preliminary data.</text>
</comment>
<evidence type="ECO:0000313" key="2">
    <source>
        <dbReference type="Proteomes" id="UP000283655"/>
    </source>
</evidence>
<organism evidence="1 2">
    <name type="scientific">Pectobacterium carotovorum</name>
    <name type="common">Erwinia carotovora</name>
    <dbReference type="NCBI Taxonomy" id="554"/>
    <lineage>
        <taxon>Bacteria</taxon>
        <taxon>Pseudomonadati</taxon>
        <taxon>Pseudomonadota</taxon>
        <taxon>Gammaproteobacteria</taxon>
        <taxon>Enterobacterales</taxon>
        <taxon>Pectobacteriaceae</taxon>
        <taxon>Pectobacterium</taxon>
    </lineage>
</organism>
<protein>
    <submittedName>
        <fullName evidence="1">Uncharacterized protein</fullName>
    </submittedName>
</protein>
<reference evidence="1 2" key="1">
    <citation type="submission" date="2018-09" db="EMBL/GenBank/DDBJ databases">
        <title>Phylogenetic diversity of Pectobacterium and Dickeya strains causing blackleg disease of potato in Morocco.</title>
        <authorList>
            <person name="Oulghazi S."/>
            <person name="Moumni M."/>
            <person name="Faure D."/>
        </authorList>
    </citation>
    <scope>NUCLEOTIDE SEQUENCE [LARGE SCALE GENOMIC DNA]</scope>
    <source>
        <strain evidence="1 2">S1.15.11.2D</strain>
    </source>
</reference>
<dbReference type="Proteomes" id="UP000283655">
    <property type="component" value="Unassembled WGS sequence"/>
</dbReference>
<evidence type="ECO:0000313" key="1">
    <source>
        <dbReference type="EMBL" id="RJL48110.1"/>
    </source>
</evidence>